<protein>
    <submittedName>
        <fullName evidence="1">Uncharacterized protein</fullName>
    </submittedName>
</protein>
<accession>A0A1U9V279</accession>
<dbReference type="EMBL" id="CP017758">
    <property type="protein sequence ID" value="AQV99003.1"/>
    <property type="molecule type" value="Genomic_DNA"/>
</dbReference>
<sequence>MRFAMMECTDDRSGLGLGQRIEVGRHGQRCHGRNGGLKRMAVDRDALGLTLGRRAPVARIDYSFRKKFF</sequence>
<dbReference type="KEGG" id="cuh:BJN34_34555"/>
<proteinExistence type="predicted"/>
<evidence type="ECO:0000313" key="2">
    <source>
        <dbReference type="Proteomes" id="UP000189627"/>
    </source>
</evidence>
<organism evidence="1 2">
    <name type="scientific">Cupriavidus necator</name>
    <name type="common">Alcaligenes eutrophus</name>
    <name type="synonym">Ralstonia eutropha</name>
    <dbReference type="NCBI Taxonomy" id="106590"/>
    <lineage>
        <taxon>Bacteria</taxon>
        <taxon>Pseudomonadati</taxon>
        <taxon>Pseudomonadota</taxon>
        <taxon>Betaproteobacteria</taxon>
        <taxon>Burkholderiales</taxon>
        <taxon>Burkholderiaceae</taxon>
        <taxon>Cupriavidus</taxon>
    </lineage>
</organism>
<name>A0A1U9V279_CUPNE</name>
<dbReference type="AlphaFoldDB" id="A0A1U9V279"/>
<reference evidence="2" key="1">
    <citation type="submission" date="2017-02" db="EMBL/GenBank/DDBJ databases">
        <title>Complete genome sequence of Cupriavidus necator strain NH9, a 3-chlorobenzoate degrader.</title>
        <authorList>
            <person name="Moriuchi R."/>
            <person name="Dohra H."/>
            <person name="Ogawa N."/>
        </authorList>
    </citation>
    <scope>NUCLEOTIDE SEQUENCE [LARGE SCALE GENOMIC DNA]</scope>
    <source>
        <strain evidence="2">NH9</strain>
    </source>
</reference>
<evidence type="ECO:0000313" key="1">
    <source>
        <dbReference type="EMBL" id="AQV99003.1"/>
    </source>
</evidence>
<gene>
    <name evidence="1" type="ORF">BJN34_34555</name>
</gene>
<dbReference type="Proteomes" id="UP000189627">
    <property type="component" value="Chromosome 2"/>
</dbReference>